<accession>N1Q0W2</accession>
<feature type="signal peptide" evidence="2">
    <location>
        <begin position="1"/>
        <end position="18"/>
    </location>
</feature>
<reference evidence="4" key="1">
    <citation type="journal article" date="2012" name="PLoS Genet.">
        <title>The genomes of the fungal plant pathogens Cladosporium fulvum and Dothistroma septosporum reveal adaptation to different hosts and lifestyles but also signatures of common ancestry.</title>
        <authorList>
            <person name="de Wit P.J.G.M."/>
            <person name="van der Burgt A."/>
            <person name="Oekmen B."/>
            <person name="Stergiopoulos I."/>
            <person name="Abd-Elsalam K.A."/>
            <person name="Aerts A.L."/>
            <person name="Bahkali A.H."/>
            <person name="Beenen H.G."/>
            <person name="Chettri P."/>
            <person name="Cox M.P."/>
            <person name="Datema E."/>
            <person name="de Vries R.P."/>
            <person name="Dhillon B."/>
            <person name="Ganley A.R."/>
            <person name="Griffiths S.A."/>
            <person name="Guo Y."/>
            <person name="Hamelin R.C."/>
            <person name="Henrissat B."/>
            <person name="Kabir M.S."/>
            <person name="Jashni M.K."/>
            <person name="Kema G."/>
            <person name="Klaubauf S."/>
            <person name="Lapidus A."/>
            <person name="Levasseur A."/>
            <person name="Lindquist E."/>
            <person name="Mehrabi R."/>
            <person name="Ohm R.A."/>
            <person name="Owen T.J."/>
            <person name="Salamov A."/>
            <person name="Schwelm A."/>
            <person name="Schijlen E."/>
            <person name="Sun H."/>
            <person name="van den Burg H.A."/>
            <person name="van Ham R.C.H.J."/>
            <person name="Zhang S."/>
            <person name="Goodwin S.B."/>
            <person name="Grigoriev I.V."/>
            <person name="Collemare J."/>
            <person name="Bradshaw R.E."/>
        </authorList>
    </citation>
    <scope>NUCLEOTIDE SEQUENCE [LARGE SCALE GENOMIC DNA]</scope>
    <source>
        <strain evidence="4">NZE10 / CBS 128990</strain>
    </source>
</reference>
<protein>
    <submittedName>
        <fullName evidence="3">Uncharacterized protein</fullName>
    </submittedName>
</protein>
<reference evidence="3 4" key="2">
    <citation type="journal article" date="2012" name="PLoS Pathog.">
        <title>Diverse lifestyles and strategies of plant pathogenesis encoded in the genomes of eighteen Dothideomycetes fungi.</title>
        <authorList>
            <person name="Ohm R.A."/>
            <person name="Feau N."/>
            <person name="Henrissat B."/>
            <person name="Schoch C.L."/>
            <person name="Horwitz B.A."/>
            <person name="Barry K.W."/>
            <person name="Condon B.J."/>
            <person name="Copeland A.C."/>
            <person name="Dhillon B."/>
            <person name="Glaser F."/>
            <person name="Hesse C.N."/>
            <person name="Kosti I."/>
            <person name="LaButti K."/>
            <person name="Lindquist E.A."/>
            <person name="Lucas S."/>
            <person name="Salamov A.A."/>
            <person name="Bradshaw R.E."/>
            <person name="Ciuffetti L."/>
            <person name="Hamelin R.C."/>
            <person name="Kema G.H.J."/>
            <person name="Lawrence C."/>
            <person name="Scott J.A."/>
            <person name="Spatafora J.W."/>
            <person name="Turgeon B.G."/>
            <person name="de Wit P.J.G.M."/>
            <person name="Zhong S."/>
            <person name="Goodwin S.B."/>
            <person name="Grigoriev I.V."/>
        </authorList>
    </citation>
    <scope>NUCLEOTIDE SEQUENCE [LARGE SCALE GENOMIC DNA]</scope>
    <source>
        <strain evidence="4">NZE10 / CBS 128990</strain>
    </source>
</reference>
<dbReference type="HOGENOM" id="CLU_029630_5_0_1"/>
<dbReference type="eggNOG" id="ENOG502SKAN">
    <property type="taxonomic scope" value="Eukaryota"/>
</dbReference>
<keyword evidence="4" id="KW-1185">Reference proteome</keyword>
<feature type="chain" id="PRO_5004109236" evidence="2">
    <location>
        <begin position="19"/>
        <end position="354"/>
    </location>
</feature>
<evidence type="ECO:0000256" key="2">
    <source>
        <dbReference type="SAM" id="SignalP"/>
    </source>
</evidence>
<gene>
    <name evidence="3" type="ORF">DOTSEDRAFT_60592</name>
</gene>
<sequence>MAARIALMGLGLLSLCSAKPTLEPRQLPDQLPIAGQYEPYNNARGPQLPTPGDLTGATPAKTGGPPTADDILYQQLMAAEWTIVYFYKRAVEIFTADDFTKLGFANTTYDRIQEIRDNEVGHVNIMAGLISDNAIKPGPCKYTYNFTTPLEFLAMQTVIEVGGTAFLPGLISEASTKSGQSTLAAITEVELRHNSFSLIDIWKSNPFSGPADTVYPYPLQILSGSAFNIVPGSCPKENPPFPRPENVKPLMQINSTKSKGRPGEEIEAIFPIPQQQPRFEDGKEYYAVFFHALSNITCKYDVQKRTATVPDVFDKGKGVIIVVISDEPGAPTEDSVVAGPLLMLQQPAALVEMM</sequence>
<dbReference type="OrthoDB" id="1001765at2759"/>
<evidence type="ECO:0000313" key="4">
    <source>
        <dbReference type="Proteomes" id="UP000016933"/>
    </source>
</evidence>
<organism evidence="3 4">
    <name type="scientific">Dothistroma septosporum (strain NZE10 / CBS 128990)</name>
    <name type="common">Red band needle blight fungus</name>
    <name type="synonym">Mycosphaerella pini</name>
    <dbReference type="NCBI Taxonomy" id="675120"/>
    <lineage>
        <taxon>Eukaryota</taxon>
        <taxon>Fungi</taxon>
        <taxon>Dikarya</taxon>
        <taxon>Ascomycota</taxon>
        <taxon>Pezizomycotina</taxon>
        <taxon>Dothideomycetes</taxon>
        <taxon>Dothideomycetidae</taxon>
        <taxon>Mycosphaerellales</taxon>
        <taxon>Mycosphaerellaceae</taxon>
        <taxon>Dothistroma</taxon>
    </lineage>
</organism>
<dbReference type="EMBL" id="KB446536">
    <property type="protein sequence ID" value="EME48270.1"/>
    <property type="molecule type" value="Genomic_DNA"/>
</dbReference>
<dbReference type="STRING" id="675120.N1Q0W2"/>
<evidence type="ECO:0000313" key="3">
    <source>
        <dbReference type="EMBL" id="EME48270.1"/>
    </source>
</evidence>
<dbReference type="Pfam" id="PF13668">
    <property type="entry name" value="Ferritin_2"/>
    <property type="match status" value="1"/>
</dbReference>
<dbReference type="OMA" id="SAEWIIY"/>
<evidence type="ECO:0000256" key="1">
    <source>
        <dbReference type="SAM" id="MobiDB-lite"/>
    </source>
</evidence>
<feature type="region of interest" description="Disordered" evidence="1">
    <location>
        <begin position="33"/>
        <end position="65"/>
    </location>
</feature>
<proteinExistence type="predicted"/>
<keyword evidence="2" id="KW-0732">Signal</keyword>
<dbReference type="Proteomes" id="UP000016933">
    <property type="component" value="Unassembled WGS sequence"/>
</dbReference>
<name>N1Q0W2_DOTSN</name>
<dbReference type="AlphaFoldDB" id="N1Q0W2"/>